<evidence type="ECO:0000313" key="4">
    <source>
        <dbReference type="EMBL" id="MCX2977617.1"/>
    </source>
</evidence>
<feature type="domain" description="Sulfatase N-terminal" evidence="3">
    <location>
        <begin position="31"/>
        <end position="336"/>
    </location>
</feature>
<dbReference type="SUPFAM" id="SSF53649">
    <property type="entry name" value="Alkaline phosphatase-like"/>
    <property type="match status" value="1"/>
</dbReference>
<dbReference type="EMBL" id="SHNO01000001">
    <property type="protein sequence ID" value="MCX2977617.1"/>
    <property type="molecule type" value="Genomic_DNA"/>
</dbReference>
<dbReference type="Gene3D" id="3.40.720.10">
    <property type="entry name" value="Alkaline Phosphatase, subunit A"/>
    <property type="match status" value="1"/>
</dbReference>
<proteinExistence type="inferred from homology"/>
<dbReference type="InterPro" id="IPR000917">
    <property type="entry name" value="Sulfatase_N"/>
</dbReference>
<evidence type="ECO:0000259" key="3">
    <source>
        <dbReference type="Pfam" id="PF00884"/>
    </source>
</evidence>
<keyword evidence="2" id="KW-0378">Hydrolase</keyword>
<dbReference type="PANTHER" id="PTHR42693:SF53">
    <property type="entry name" value="ENDO-4-O-SULFATASE"/>
    <property type="match status" value="1"/>
</dbReference>
<dbReference type="Proteomes" id="UP001143304">
    <property type="component" value="Unassembled WGS sequence"/>
</dbReference>
<evidence type="ECO:0000256" key="1">
    <source>
        <dbReference type="ARBA" id="ARBA00008779"/>
    </source>
</evidence>
<name>A0ABT3T5R0_9GAMM</name>
<organism evidence="4 5">
    <name type="scientific">Candidatus Marimicrobium litorale</name>
    <dbReference type="NCBI Taxonomy" id="2518991"/>
    <lineage>
        <taxon>Bacteria</taxon>
        <taxon>Pseudomonadati</taxon>
        <taxon>Pseudomonadota</taxon>
        <taxon>Gammaproteobacteria</taxon>
        <taxon>Cellvibrionales</taxon>
        <taxon>Halieaceae</taxon>
        <taxon>Marimicrobium</taxon>
    </lineage>
</organism>
<evidence type="ECO:0000256" key="2">
    <source>
        <dbReference type="ARBA" id="ARBA00022801"/>
    </source>
</evidence>
<dbReference type="RefSeq" id="WP_279249331.1">
    <property type="nucleotide sequence ID" value="NZ_SHNO01000001.1"/>
</dbReference>
<protein>
    <submittedName>
        <fullName evidence="4">Sulfatase</fullName>
    </submittedName>
</protein>
<dbReference type="InterPro" id="IPR050738">
    <property type="entry name" value="Sulfatase"/>
</dbReference>
<sequence>MDGRYFRFYRCLALIVLLLASIVPVQARDHPNILLLMAEDMSARVGAFGDPVAHTPHLDTLASEGVRYTRTFTTAGVCAPSRAAHILGMHQIATGTQHMRSSSRPAGGYFSVPPAEVKAYPELLRRAGYYTYTDAKLDYQFSGALSGSGPTTIWNREGAQADDWSRRAKGQPFFGLINFMVTHESGIFRPLGDRPQSAIHFAMQLARWWQLEDPVPEMVQAADVQLPPYYPDTNTVRDDLARHYNNIAAMDRQVGDILARLEADGLADSTIVIWTTDHGDGLPRAKRELFDSGIHVPMIIRWPKTYRPAGVLPGQIESRMISFIDLAPTILTLAGAAVPEYVQGRSFLPGAVSPRQYIFASRDRIDEVADRQRAVRDDRYKYIRSWYPNQPGGHALGFRENVDMVREMRTMYREANLNAVQRQWYEPPGEERLFDVLQDPHETHDLSGDPAYRAVLQRMRDEMDDWLSRTGDSSDEPEEVMVARFQPGGERGRTPSPLIQLSDGLVTLRPAGPGHSLEYRLDDGRWQVYLAPFDAPAKAALEARAVRYGWEESDYARYP</sequence>
<dbReference type="CDD" id="cd16027">
    <property type="entry name" value="SGSH"/>
    <property type="match status" value="1"/>
</dbReference>
<evidence type="ECO:0000313" key="5">
    <source>
        <dbReference type="Proteomes" id="UP001143304"/>
    </source>
</evidence>
<dbReference type="PANTHER" id="PTHR42693">
    <property type="entry name" value="ARYLSULFATASE FAMILY MEMBER"/>
    <property type="match status" value="1"/>
</dbReference>
<gene>
    <name evidence="4" type="ORF">EYC82_09650</name>
</gene>
<keyword evidence="5" id="KW-1185">Reference proteome</keyword>
<dbReference type="InterPro" id="IPR017850">
    <property type="entry name" value="Alkaline_phosphatase_core_sf"/>
</dbReference>
<reference evidence="4" key="1">
    <citation type="submission" date="2019-02" db="EMBL/GenBank/DDBJ databases">
        <authorList>
            <person name="Li S.-H."/>
        </authorList>
    </citation>
    <scope>NUCLEOTIDE SEQUENCE</scope>
    <source>
        <strain evidence="4">IMCC11814</strain>
    </source>
</reference>
<accession>A0ABT3T5R0</accession>
<comment type="caution">
    <text evidence="4">The sequence shown here is derived from an EMBL/GenBank/DDBJ whole genome shotgun (WGS) entry which is preliminary data.</text>
</comment>
<comment type="similarity">
    <text evidence="1">Belongs to the sulfatase family.</text>
</comment>
<dbReference type="Pfam" id="PF00884">
    <property type="entry name" value="Sulfatase"/>
    <property type="match status" value="1"/>
</dbReference>